<reference evidence="2" key="1">
    <citation type="journal article" date="2009" name="Environ. Microbiol.">
        <title>The genome of Polaromonas naphthalenivorans strain CJ2, isolated from coal tar-contaminated sediment, reveals physiological and metabolic versatility and evolution through extensive horizontal gene transfer.</title>
        <authorList>
            <person name="Yagi J.M."/>
            <person name="Sims D."/>
            <person name="Brettin T."/>
            <person name="Bruce D."/>
            <person name="Madsen E.L."/>
        </authorList>
    </citation>
    <scope>NUCLEOTIDE SEQUENCE [LARGE SCALE GENOMIC DNA]</scope>
    <source>
        <strain evidence="2">CJ2</strain>
        <plasmid evidence="2">Plasmid pPNAP03</plasmid>
    </source>
</reference>
<keyword evidence="2" id="KW-1185">Reference proteome</keyword>
<keyword evidence="1" id="KW-0614">Plasmid</keyword>
<evidence type="ECO:0000313" key="1">
    <source>
        <dbReference type="EMBL" id="ABM39929.1"/>
    </source>
</evidence>
<geneLocation type="plasmid" evidence="1 2">
    <name>pPNAP03</name>
</geneLocation>
<evidence type="ECO:0000313" key="2">
    <source>
        <dbReference type="Proteomes" id="UP000000644"/>
    </source>
</evidence>
<dbReference type="OrthoDB" id="9801870at2"/>
<dbReference type="RefSeq" id="WP_011798300.1">
    <property type="nucleotide sequence ID" value="NC_008759.1"/>
</dbReference>
<dbReference type="HOGENOM" id="CLU_124534_0_0_4"/>
<dbReference type="Pfam" id="PF08837">
    <property type="entry name" value="DUF1810"/>
    <property type="match status" value="1"/>
</dbReference>
<gene>
    <name evidence="1" type="ordered locus">Pnap_4865</name>
</gene>
<dbReference type="EMBL" id="CP000532">
    <property type="protein sequence ID" value="ABM39929.1"/>
    <property type="molecule type" value="Genomic_DNA"/>
</dbReference>
<accession>A1VWA1</accession>
<dbReference type="SUPFAM" id="SSF140736">
    <property type="entry name" value="Rv1873-like"/>
    <property type="match status" value="1"/>
</dbReference>
<dbReference type="AlphaFoldDB" id="A1VWA1"/>
<protein>
    <recommendedName>
        <fullName evidence="3">Calpastatin</fullName>
    </recommendedName>
</protein>
<dbReference type="Proteomes" id="UP000000644">
    <property type="component" value="Plasmid pPNAP03"/>
</dbReference>
<name>A1VWA1_POLNA</name>
<dbReference type="Gene3D" id="1.25.40.380">
    <property type="entry name" value="Protein of unknown function DUF1810"/>
    <property type="match status" value="1"/>
</dbReference>
<proteinExistence type="predicted"/>
<organism evidence="1 2">
    <name type="scientific">Polaromonas naphthalenivorans (strain CJ2)</name>
    <dbReference type="NCBI Taxonomy" id="365044"/>
    <lineage>
        <taxon>Bacteria</taxon>
        <taxon>Pseudomonadati</taxon>
        <taxon>Pseudomonadota</taxon>
        <taxon>Betaproteobacteria</taxon>
        <taxon>Burkholderiales</taxon>
        <taxon>Comamonadaceae</taxon>
        <taxon>Polaromonas</taxon>
    </lineage>
</organism>
<dbReference type="PIRSF" id="PIRSF008546">
    <property type="entry name" value="UCP008546"/>
    <property type="match status" value="1"/>
</dbReference>
<dbReference type="InterPro" id="IPR014937">
    <property type="entry name" value="DUF1810"/>
</dbReference>
<dbReference type="KEGG" id="pna:Pnap_4865"/>
<dbReference type="InterPro" id="IPR036287">
    <property type="entry name" value="Rv1873-like_sf"/>
</dbReference>
<evidence type="ECO:0008006" key="3">
    <source>
        <dbReference type="Google" id="ProtNLM"/>
    </source>
</evidence>
<sequence>MDTNSTSHGLERFVEAQDRVYAAVKEELAAGNKTSHWMWFVFPQLKALGRSSMAKHFGIESGGEALAYWQHPVLGKRLKECTELVLAADGKTVHEIFGSPDDLKFRSCMTLFAQVAPEEPVFSQALEHFFDGKPDTMTLSLLQPVAEH</sequence>